<feature type="compositionally biased region" description="Pro residues" evidence="1">
    <location>
        <begin position="223"/>
        <end position="232"/>
    </location>
</feature>
<dbReference type="RefSeq" id="WP_068490196.1">
    <property type="nucleotide sequence ID" value="NZ_LWQT01000039.1"/>
</dbReference>
<dbReference type="STRING" id="1285242.A6A04_14165"/>
<dbReference type="GO" id="GO:0090313">
    <property type="term" value="P:regulation of protein targeting to membrane"/>
    <property type="evidence" value="ECO:0007669"/>
    <property type="project" value="TreeGrafter"/>
</dbReference>
<proteinExistence type="predicted"/>
<keyword evidence="4" id="KW-1185">Reference proteome</keyword>
<dbReference type="Proteomes" id="UP000078428">
    <property type="component" value="Unassembled WGS sequence"/>
</dbReference>
<dbReference type="GO" id="GO:0005886">
    <property type="term" value="C:plasma membrane"/>
    <property type="evidence" value="ECO:0007669"/>
    <property type="project" value="TreeGrafter"/>
</dbReference>
<gene>
    <name evidence="3" type="ORF">A6A04_14165</name>
</gene>
<reference evidence="3 4" key="1">
    <citation type="submission" date="2016-04" db="EMBL/GenBank/DDBJ databases">
        <title>Draft genome sequence of freshwater magnetotactic bacteria Magnetospirillum marisnigri SP-1 and Magnetospirillum moscoviense BB-1.</title>
        <authorList>
            <person name="Koziaeva V."/>
            <person name="Dziuba M.V."/>
            <person name="Ivanov T.M."/>
            <person name="Kuznetsov B."/>
            <person name="Grouzdev D.S."/>
        </authorList>
    </citation>
    <scope>NUCLEOTIDE SEQUENCE [LARGE SCALE GENOMIC DNA]</scope>
    <source>
        <strain evidence="3 4">SP-1</strain>
    </source>
</reference>
<name>A0A178MWP6_9PROT</name>
<feature type="compositionally biased region" description="Low complexity" evidence="1">
    <location>
        <begin position="213"/>
        <end position="222"/>
    </location>
</feature>
<feature type="domain" description="AsmA" evidence="2">
    <location>
        <begin position="8"/>
        <end position="106"/>
    </location>
</feature>
<evidence type="ECO:0000313" key="3">
    <source>
        <dbReference type="EMBL" id="OAN53742.1"/>
    </source>
</evidence>
<accession>A0A178MWP6</accession>
<feature type="compositionally biased region" description="Low complexity" evidence="1">
    <location>
        <begin position="233"/>
        <end position="242"/>
    </location>
</feature>
<comment type="caution">
    <text evidence="3">The sequence shown here is derived from an EMBL/GenBank/DDBJ whole genome shotgun (WGS) entry which is preliminary data.</text>
</comment>
<dbReference type="EMBL" id="LWQT01000039">
    <property type="protein sequence ID" value="OAN53742.1"/>
    <property type="molecule type" value="Genomic_DNA"/>
</dbReference>
<dbReference type="PANTHER" id="PTHR30441">
    <property type="entry name" value="DUF748 DOMAIN-CONTAINING PROTEIN"/>
    <property type="match status" value="1"/>
</dbReference>
<dbReference type="Pfam" id="PF05170">
    <property type="entry name" value="AsmA"/>
    <property type="match status" value="2"/>
</dbReference>
<dbReference type="PANTHER" id="PTHR30441:SF4">
    <property type="entry name" value="PROTEIN ASMA"/>
    <property type="match status" value="1"/>
</dbReference>
<dbReference type="InterPro" id="IPR052894">
    <property type="entry name" value="AsmA-related"/>
</dbReference>
<sequence length="682" mass="68646">MPRKPVLILAAAMAAVLLLVAVPALVDWSRFRPEVEAAASAALKRPVRIDGAVSLRLLPSPALDLAGLTVGEPAQAGAERLRLGLRLGALLSGRREIETLEISGGRIGPVEAIAARVTPDGAITAEGRSGQARLNFQGKAEGGAVAGLLRASAGTAAAEGRLTLSAEELSLPEIAISLGGVPVANASLGASLATSPPQLDLILRASEVNLDEAAPAPSATAPAPAPATPTSPPQSAASPIPSIGKPGGFALPGGVTASIDLSAQRLRWRGQVWDRVALNALLDQGALTVNWASALVAGLGPVALTGTLASHDGALVAAPLGLSLGGVELGGAARIEHDAVVVNLAAASFPQVMRRLTGYQPQGGGPLTLAARLSSQGRVVSLDQLQARLGPTSVAGWLHLDTATHSVTAELTSPSVVLGPWLPPDAKPGPLNSWRLDDVSARLSATANAVTVERLTGRALGGTLAAAGSANTAGVALAASLRGADIGGLGLGAGGVKAAKGRLDGEARLAARGTAPDQWRASLSGDGRIQVKDGVVDGFDLAAMDARMRNLENLGSLLGLVQAGLSGGSSRFSSLSSTFTADKGVITSRDITLAAEGGSADGSAVIDLPRESLDARIAFRLAAPGAPPLGLRLTGPLASPNKSIDVNALQQWMVERGLGKAIKGKAGGLLDSLLGRRRDKAE</sequence>
<feature type="region of interest" description="Disordered" evidence="1">
    <location>
        <begin position="213"/>
        <end position="243"/>
    </location>
</feature>
<dbReference type="InterPro" id="IPR007844">
    <property type="entry name" value="AsmA"/>
</dbReference>
<evidence type="ECO:0000313" key="4">
    <source>
        <dbReference type="Proteomes" id="UP000078428"/>
    </source>
</evidence>
<feature type="domain" description="AsmA" evidence="2">
    <location>
        <begin position="433"/>
        <end position="590"/>
    </location>
</feature>
<evidence type="ECO:0000259" key="2">
    <source>
        <dbReference type="Pfam" id="PF05170"/>
    </source>
</evidence>
<dbReference type="AlphaFoldDB" id="A0A178MWP6"/>
<protein>
    <recommendedName>
        <fullName evidence="2">AsmA domain-containing protein</fullName>
    </recommendedName>
</protein>
<organism evidence="3 4">
    <name type="scientific">Paramagnetospirillum marisnigri</name>
    <dbReference type="NCBI Taxonomy" id="1285242"/>
    <lineage>
        <taxon>Bacteria</taxon>
        <taxon>Pseudomonadati</taxon>
        <taxon>Pseudomonadota</taxon>
        <taxon>Alphaproteobacteria</taxon>
        <taxon>Rhodospirillales</taxon>
        <taxon>Magnetospirillaceae</taxon>
        <taxon>Paramagnetospirillum</taxon>
    </lineage>
</organism>
<evidence type="ECO:0000256" key="1">
    <source>
        <dbReference type="SAM" id="MobiDB-lite"/>
    </source>
</evidence>